<comment type="caution">
    <text evidence="2">The sequence shown here is derived from an EMBL/GenBank/DDBJ whole genome shotgun (WGS) entry which is preliminary data.</text>
</comment>
<dbReference type="GO" id="GO:0016020">
    <property type="term" value="C:membrane"/>
    <property type="evidence" value="ECO:0007669"/>
    <property type="project" value="TreeGrafter"/>
</dbReference>
<reference evidence="2" key="1">
    <citation type="submission" date="2021-02" db="EMBL/GenBank/DDBJ databases">
        <authorList>
            <person name="Dougan E. K."/>
            <person name="Rhodes N."/>
            <person name="Thang M."/>
            <person name="Chan C."/>
        </authorList>
    </citation>
    <scope>NUCLEOTIDE SEQUENCE</scope>
</reference>
<evidence type="ECO:0000313" key="3">
    <source>
        <dbReference type="Proteomes" id="UP000601435"/>
    </source>
</evidence>
<evidence type="ECO:0000256" key="1">
    <source>
        <dbReference type="SAM" id="MobiDB-lite"/>
    </source>
</evidence>
<dbReference type="EMBL" id="CAJNJA010006242">
    <property type="protein sequence ID" value="CAE7207672.1"/>
    <property type="molecule type" value="Genomic_DNA"/>
</dbReference>
<organism evidence="2 3">
    <name type="scientific">Symbiodinium necroappetens</name>
    <dbReference type="NCBI Taxonomy" id="1628268"/>
    <lineage>
        <taxon>Eukaryota</taxon>
        <taxon>Sar</taxon>
        <taxon>Alveolata</taxon>
        <taxon>Dinophyceae</taxon>
        <taxon>Suessiales</taxon>
        <taxon>Symbiodiniaceae</taxon>
        <taxon>Symbiodinium</taxon>
    </lineage>
</organism>
<sequence length="112" mass="12484">MSEKDREGWKKLLSGGGGMSSVSEALAEPPSFSPPVPRLPPASQTTSGVGDRFYFSFGKPVDLADVDPKDKEACEEIYAKLKGDVEREIAWLLENRVKDPNRDFVRRQTLEQ</sequence>
<proteinExistence type="predicted"/>
<keyword evidence="3" id="KW-1185">Reference proteome</keyword>
<feature type="compositionally biased region" description="Pro residues" evidence="1">
    <location>
        <begin position="31"/>
        <end position="40"/>
    </location>
</feature>
<feature type="non-terminal residue" evidence="2">
    <location>
        <position position="1"/>
    </location>
</feature>
<dbReference type="PANTHER" id="PTHR22753">
    <property type="entry name" value="TRANSMEMBRANE PROTEIN 68"/>
    <property type="match status" value="1"/>
</dbReference>
<feature type="compositionally biased region" description="Basic and acidic residues" evidence="1">
    <location>
        <begin position="1"/>
        <end position="10"/>
    </location>
</feature>
<dbReference type="PANTHER" id="PTHR22753:SF14">
    <property type="entry name" value="MONOACYLGLYCEROL_DIACYLGLYCEROL O-ACYLTRANSFERASE"/>
    <property type="match status" value="1"/>
</dbReference>
<dbReference type="OrthoDB" id="10349826at2759"/>
<feature type="region of interest" description="Disordered" evidence="1">
    <location>
        <begin position="1"/>
        <end position="47"/>
    </location>
</feature>
<evidence type="ECO:0000313" key="2">
    <source>
        <dbReference type="EMBL" id="CAE7207672.1"/>
    </source>
</evidence>
<name>A0A812JKC9_9DINO</name>
<gene>
    <name evidence="2" type="ORF">SNEC2469_LOCUS1888</name>
</gene>
<dbReference type="Proteomes" id="UP000601435">
    <property type="component" value="Unassembled WGS sequence"/>
</dbReference>
<dbReference type="AlphaFoldDB" id="A0A812JKC9"/>
<protein>
    <submittedName>
        <fullName evidence="2">Uncharacterized protein</fullName>
    </submittedName>
</protein>
<accession>A0A812JKC9</accession>